<gene>
    <name evidence="7" type="ORF">PsB1_0394</name>
</gene>
<dbReference type="PANTHER" id="PTHR11496:SF102">
    <property type="entry name" value="ALCOHOL DEHYDROGENASE 4"/>
    <property type="match status" value="1"/>
</dbReference>
<proteinExistence type="inferred from homology"/>
<sequence>MANIPYLTDLRFDHGAINQIGKALQSLGASRPLIVTDKGVVAAGLLQRLLDALDAFDHPIGPAAIFDETPGNPTEAATINASQLYQSCGADSLIALGGGSAMDLAKGVGLLVHGEGPLARFGTAQRGSRLIGKIPPLIAIPTTSGTGSEVSIGAIIVLASGEKELFVSKFLIPSIALCDPELTLGLPAGLTAATGMDAVTHCIESILSPTINPPADAIAADGISRAVGEGMLARAVKDGGDRDARWHMMMASTEGALAFVKGLGSVHALSHAAGRLKSPSLHHGTLNAIFLPHVMKFNAGANTDGEARIRHAMGLNPGADLFDALSKLNQDLGIPANLSELGLTDDHADGIVCHALLDIAHLTNPKTTTQDDYHALYRAALYG</sequence>
<evidence type="ECO:0000259" key="5">
    <source>
        <dbReference type="Pfam" id="PF00465"/>
    </source>
</evidence>
<dbReference type="Gene3D" id="3.40.50.1970">
    <property type="match status" value="1"/>
</dbReference>
<keyword evidence="8" id="KW-1185">Reference proteome</keyword>
<dbReference type="InterPro" id="IPR039697">
    <property type="entry name" value="Alcohol_dehydrogenase_Fe"/>
</dbReference>
<organism evidence="7 8">
    <name type="scientific">Candidatus Phycosocius spiralis</name>
    <dbReference type="NCBI Taxonomy" id="2815099"/>
    <lineage>
        <taxon>Bacteria</taxon>
        <taxon>Pseudomonadati</taxon>
        <taxon>Pseudomonadota</taxon>
        <taxon>Alphaproteobacteria</taxon>
        <taxon>Caulobacterales</taxon>
        <taxon>Caulobacterales incertae sedis</taxon>
        <taxon>Candidatus Phycosocius</taxon>
    </lineage>
</organism>
<dbReference type="PANTHER" id="PTHR11496">
    <property type="entry name" value="ALCOHOL DEHYDROGENASE"/>
    <property type="match status" value="1"/>
</dbReference>
<comment type="caution">
    <text evidence="7">The sequence shown here is derived from an EMBL/GenBank/DDBJ whole genome shotgun (WGS) entry which is preliminary data.</text>
</comment>
<name>A0ABQ4PTB0_9PROT</name>
<dbReference type="InterPro" id="IPR001670">
    <property type="entry name" value="ADH_Fe/GldA"/>
</dbReference>
<evidence type="ECO:0000256" key="2">
    <source>
        <dbReference type="ARBA" id="ARBA00007358"/>
    </source>
</evidence>
<evidence type="ECO:0000313" key="7">
    <source>
        <dbReference type="EMBL" id="GIU66240.1"/>
    </source>
</evidence>
<reference evidence="7" key="2">
    <citation type="journal article" date="2023" name="ISME Commun">
        <title>Characterization of a bloom-associated alphaproteobacterial lineage, 'Candidatus Phycosocius': insights into freshwater algal-bacterial interactions.</title>
        <authorList>
            <person name="Tanabe Y."/>
            <person name="Yamaguchi H."/>
            <person name="Yoshida M."/>
            <person name="Kai A."/>
            <person name="Okazaki Y."/>
        </authorList>
    </citation>
    <scope>NUCLEOTIDE SEQUENCE</scope>
    <source>
        <strain evidence="7">BOTRYCO-1</strain>
    </source>
</reference>
<dbReference type="InterPro" id="IPR056798">
    <property type="entry name" value="ADH_Fe_C"/>
</dbReference>
<dbReference type="PROSITE" id="PS00913">
    <property type="entry name" value="ADH_IRON_1"/>
    <property type="match status" value="1"/>
</dbReference>
<dbReference type="Pfam" id="PF25137">
    <property type="entry name" value="ADH_Fe_C"/>
    <property type="match status" value="1"/>
</dbReference>
<evidence type="ECO:0000313" key="8">
    <source>
        <dbReference type="Proteomes" id="UP001161064"/>
    </source>
</evidence>
<evidence type="ECO:0000259" key="6">
    <source>
        <dbReference type="Pfam" id="PF25137"/>
    </source>
</evidence>
<feature type="domain" description="Fe-containing alcohol dehydrogenase-like C-terminal" evidence="6">
    <location>
        <begin position="191"/>
        <end position="381"/>
    </location>
</feature>
<comment type="similarity">
    <text evidence="2">Belongs to the iron-containing alcohol dehydrogenase family.</text>
</comment>
<feature type="domain" description="Alcohol dehydrogenase iron-type/glycerol dehydrogenase GldA" evidence="5">
    <location>
        <begin position="9"/>
        <end position="180"/>
    </location>
</feature>
<dbReference type="Pfam" id="PF00465">
    <property type="entry name" value="Fe-ADH"/>
    <property type="match status" value="1"/>
</dbReference>
<dbReference type="RefSeq" id="WP_284358726.1">
    <property type="nucleotide sequence ID" value="NZ_BPFZ01000002.1"/>
</dbReference>
<reference evidence="7" key="1">
    <citation type="submission" date="2021-05" db="EMBL/GenBank/DDBJ databases">
        <authorList>
            <person name="Tanabe Y."/>
        </authorList>
    </citation>
    <scope>NUCLEOTIDE SEQUENCE</scope>
    <source>
        <strain evidence="7">BOTRYCO-1</strain>
    </source>
</reference>
<comment type="cofactor">
    <cofactor evidence="1">
        <name>Fe cation</name>
        <dbReference type="ChEBI" id="CHEBI:24875"/>
    </cofactor>
</comment>
<accession>A0ABQ4PTB0</accession>
<evidence type="ECO:0000256" key="1">
    <source>
        <dbReference type="ARBA" id="ARBA00001962"/>
    </source>
</evidence>
<keyword evidence="3" id="KW-0560">Oxidoreductase</keyword>
<dbReference type="InterPro" id="IPR018211">
    <property type="entry name" value="ADH_Fe_CS"/>
</dbReference>
<dbReference type="SUPFAM" id="SSF56796">
    <property type="entry name" value="Dehydroquinate synthase-like"/>
    <property type="match status" value="1"/>
</dbReference>
<protein>
    <submittedName>
        <fullName evidence="7">Iron-containing alcohol dehydrogenase</fullName>
    </submittedName>
</protein>
<dbReference type="Gene3D" id="1.20.1090.10">
    <property type="entry name" value="Dehydroquinate synthase-like - alpha domain"/>
    <property type="match status" value="1"/>
</dbReference>
<dbReference type="Proteomes" id="UP001161064">
    <property type="component" value="Unassembled WGS sequence"/>
</dbReference>
<dbReference type="CDD" id="cd14861">
    <property type="entry name" value="Fe-ADH-like"/>
    <property type="match status" value="1"/>
</dbReference>
<dbReference type="EMBL" id="BPFZ01000002">
    <property type="protein sequence ID" value="GIU66240.1"/>
    <property type="molecule type" value="Genomic_DNA"/>
</dbReference>
<keyword evidence="4" id="KW-0520">NAD</keyword>
<evidence type="ECO:0000256" key="4">
    <source>
        <dbReference type="ARBA" id="ARBA00023027"/>
    </source>
</evidence>
<evidence type="ECO:0000256" key="3">
    <source>
        <dbReference type="ARBA" id="ARBA00023002"/>
    </source>
</evidence>